<protein>
    <recommendedName>
        <fullName evidence="1">AB hydrolase-1 domain-containing protein</fullName>
    </recommendedName>
</protein>
<dbReference type="SUPFAM" id="SSF53474">
    <property type="entry name" value="alpha/beta-Hydrolases"/>
    <property type="match status" value="1"/>
</dbReference>
<reference evidence="2" key="1">
    <citation type="submission" date="2020-01" db="EMBL/GenBank/DDBJ databases">
        <title>Development of genomics and gene disruption for Polysphondylium violaceum indicates a role for the polyketide synthase stlB in stalk morphogenesis.</title>
        <authorList>
            <person name="Narita B."/>
            <person name="Kawabe Y."/>
            <person name="Kin K."/>
            <person name="Saito T."/>
            <person name="Gibbs R."/>
            <person name="Kuspa A."/>
            <person name="Muzny D."/>
            <person name="Queller D."/>
            <person name="Richards S."/>
            <person name="Strassman J."/>
            <person name="Sucgang R."/>
            <person name="Worley K."/>
            <person name="Schaap P."/>
        </authorList>
    </citation>
    <scope>NUCLEOTIDE SEQUENCE</scope>
    <source>
        <strain evidence="2">QSvi11</strain>
    </source>
</reference>
<feature type="domain" description="AB hydrolase-1" evidence="1">
    <location>
        <begin position="59"/>
        <end position="335"/>
    </location>
</feature>
<accession>A0A8J4Q3B1</accession>
<dbReference type="InterPro" id="IPR000073">
    <property type="entry name" value="AB_hydrolase_1"/>
</dbReference>
<evidence type="ECO:0000259" key="1">
    <source>
        <dbReference type="Pfam" id="PF00561"/>
    </source>
</evidence>
<evidence type="ECO:0000313" key="3">
    <source>
        <dbReference type="Proteomes" id="UP000695562"/>
    </source>
</evidence>
<dbReference type="InterPro" id="IPR029058">
    <property type="entry name" value="AB_hydrolase_fold"/>
</dbReference>
<organism evidence="2 3">
    <name type="scientific">Polysphondylium violaceum</name>
    <dbReference type="NCBI Taxonomy" id="133409"/>
    <lineage>
        <taxon>Eukaryota</taxon>
        <taxon>Amoebozoa</taxon>
        <taxon>Evosea</taxon>
        <taxon>Eumycetozoa</taxon>
        <taxon>Dictyostelia</taxon>
        <taxon>Dictyosteliales</taxon>
        <taxon>Dictyosteliaceae</taxon>
        <taxon>Polysphondylium</taxon>
    </lineage>
</organism>
<sequence length="388" mass="44548">MNKAFGLPLHFNKSSLSIKYNPSTLFTSSLYNPLLSAGKQQQPVLNRDVVHNLNKTKYSLIFLHGLFGSSENWRLSNKLLLDKFNKHQQLDNSSIGNAYQHNDNNTLDIDLYSLDLRNHGGSPHSNEMTFDNINDDLSLFIHSNIYNQSNSSSDIDHKIVLVGHSMGGKSSMLYSLFNPTYVDGLVCVDVAPSNYVGIHNHDSKFLSMFEASKYFAQHDIDKKKIEDIMESFNLDKGERLYLLNNLVENNNNNSLDKYSWKLNVQTLYEYQNDMLSFPNDIVNRVEPFHKKVLFIGGGDSHYLLPKYRGNIQYLFPNNEIHFIAGTGHFAHAQKPKTFVEYLYRYLFDLITNNNNHIGIQNSNNNHINLTNIDLSLMNNNNNNNNKQI</sequence>
<dbReference type="OrthoDB" id="8119704at2759"/>
<dbReference type="Proteomes" id="UP000695562">
    <property type="component" value="Unassembled WGS sequence"/>
</dbReference>
<dbReference type="PANTHER" id="PTHR46118">
    <property type="entry name" value="PROTEIN ABHD11"/>
    <property type="match status" value="1"/>
</dbReference>
<evidence type="ECO:0000313" key="2">
    <source>
        <dbReference type="EMBL" id="KAF2077950.1"/>
    </source>
</evidence>
<dbReference type="AlphaFoldDB" id="A0A8J4Q3B1"/>
<dbReference type="EMBL" id="AJWJ01000015">
    <property type="protein sequence ID" value="KAF2077950.1"/>
    <property type="molecule type" value="Genomic_DNA"/>
</dbReference>
<dbReference type="Pfam" id="PF00561">
    <property type="entry name" value="Abhydrolase_1"/>
    <property type="match status" value="1"/>
</dbReference>
<dbReference type="PANTHER" id="PTHR46118:SF5">
    <property type="entry name" value="AB HYDROLASE-1 DOMAIN-CONTAINING PROTEIN"/>
    <property type="match status" value="1"/>
</dbReference>
<comment type="caution">
    <text evidence="2">The sequence shown here is derived from an EMBL/GenBank/DDBJ whole genome shotgun (WGS) entry which is preliminary data.</text>
</comment>
<proteinExistence type="predicted"/>
<dbReference type="Gene3D" id="3.40.50.1820">
    <property type="entry name" value="alpha/beta hydrolase"/>
    <property type="match status" value="1"/>
</dbReference>
<dbReference type="GO" id="GO:0052689">
    <property type="term" value="F:carboxylic ester hydrolase activity"/>
    <property type="evidence" value="ECO:0007669"/>
    <property type="project" value="TreeGrafter"/>
</dbReference>
<dbReference type="GO" id="GO:0005739">
    <property type="term" value="C:mitochondrion"/>
    <property type="evidence" value="ECO:0007669"/>
    <property type="project" value="TreeGrafter"/>
</dbReference>
<gene>
    <name evidence="2" type="ORF">CYY_000750</name>
</gene>
<keyword evidence="3" id="KW-1185">Reference proteome</keyword>
<name>A0A8J4Q3B1_9MYCE</name>